<dbReference type="Proteomes" id="UP000179118">
    <property type="component" value="Unassembled WGS sequence"/>
</dbReference>
<dbReference type="CDD" id="cd00063">
    <property type="entry name" value="FN3"/>
    <property type="match status" value="1"/>
</dbReference>
<protein>
    <recommendedName>
        <fullName evidence="1">Fibronectin type-III domain-containing protein</fullName>
    </recommendedName>
</protein>
<dbReference type="InterPro" id="IPR003961">
    <property type="entry name" value="FN3_dom"/>
</dbReference>
<reference evidence="2 3" key="1">
    <citation type="journal article" date="2016" name="Nat. Commun.">
        <title>Thousands of microbial genomes shed light on interconnected biogeochemical processes in an aquifer system.</title>
        <authorList>
            <person name="Anantharaman K."/>
            <person name="Brown C.T."/>
            <person name="Hug L.A."/>
            <person name="Sharon I."/>
            <person name="Castelle C.J."/>
            <person name="Probst A.J."/>
            <person name="Thomas B.C."/>
            <person name="Singh A."/>
            <person name="Wilkins M.J."/>
            <person name="Karaoz U."/>
            <person name="Brodie E.L."/>
            <person name="Williams K.H."/>
            <person name="Hubbard S.S."/>
            <person name="Banfield J.F."/>
        </authorList>
    </citation>
    <scope>NUCLEOTIDE SEQUENCE [LARGE SCALE GENOMIC DNA]</scope>
</reference>
<dbReference type="Pfam" id="PF13750">
    <property type="entry name" value="Big_3_3"/>
    <property type="match status" value="1"/>
</dbReference>
<dbReference type="SUPFAM" id="SSF49363">
    <property type="entry name" value="Purple acid phosphatase, N-terminal domain"/>
    <property type="match status" value="2"/>
</dbReference>
<dbReference type="SMART" id="SM00060">
    <property type="entry name" value="FN3"/>
    <property type="match status" value="7"/>
</dbReference>
<dbReference type="GO" id="GO:0003993">
    <property type="term" value="F:acid phosphatase activity"/>
    <property type="evidence" value="ECO:0007669"/>
    <property type="project" value="InterPro"/>
</dbReference>
<accession>A0A1G2S9I1</accession>
<dbReference type="Gene3D" id="2.60.40.10">
    <property type="entry name" value="Immunoglobulins"/>
    <property type="match status" value="3"/>
</dbReference>
<feature type="domain" description="Fibronectin type-III" evidence="1">
    <location>
        <begin position="990"/>
        <end position="1082"/>
    </location>
</feature>
<dbReference type="InterPro" id="IPR013783">
    <property type="entry name" value="Ig-like_fold"/>
</dbReference>
<evidence type="ECO:0000313" key="2">
    <source>
        <dbReference type="EMBL" id="OHA81740.1"/>
    </source>
</evidence>
<dbReference type="SUPFAM" id="SSF49265">
    <property type="entry name" value="Fibronectin type III"/>
    <property type="match status" value="3"/>
</dbReference>
<sequence length="1211" mass="127881">MISNVLWSASNTSASEVVKLQVRSSPDGATWSNWCGSSITCDGTDYFTVSTGVVGGLSTSHPLRLGSDDRYLQYKAFLTSGGSATPTITSITVQYVVNGPPVITNITASQGSSGAVTVGYDVADSDNGIGNIVDVTLQYCTTNCSTGTEVWADAVTVSGHVGTGVALGVGKSITWTPSTDYASQYKVNTQTIRIKVNDRDAANNLGYGTSNTFTLDTTAPVVVANLNSSGTQDVVNITATDSSTIEYRLCNTADFATCATWTSVTSGIATPVNWSATGAPNAETVYLQVRDQYGNVTAPALVAPAMPANFGYSDISNTSTNTYREFLNWASSTPATFGSYKVYHSTDGSTYSLLATVADQAQNYYIHTITSATSSTQYYKVTSVSSNGDISNYTAVQSDVPDGSGGIDVTAPYIPFAGIAAPTVGNSSANITFSTYTDNSMTTGELATSTVRYASYTGGAPTSCPSATNSVSTGTYTVNHSIYLTGLTPATSYVFCVLARDITGNVSSASLVSAHGGTFTTVSGPVISNVTEREITDTSATIFWNTNTSSDSKVYYAVSTAGVNGSTPATGSIVTVAGTDGAYQHQVGLTGLTSGQTYYYKVVSTDAGALSSTDNNSGQYFSFVTLRDTTPPTITGTSTPVLSSSAAVIVWQTDELATNQVFYDTTSRTGNTAQYLNRTAIEPTMSIFHVATLSAATSRYDNITNSLVTGGNALLPETLYYVTVKSVDAAGNGTSSGEWSFTTPSTGAVTVTIISSGARKQEGETPDTTPPSISNVTVSDITPFGAAVGFVTNEETVSGVDFGKDTSYNSNTANFNWGTSHSVILRGLTLGTEYHLRVKAIDKAGNTGTSGDQTFKTSFLTENLKDLAKIENIEQFQREIEDTIESILPSLVPPFVSKPAITDITEAGATISFRTNIKAFPVVVYADDGSYDTTKDNPYTGEVSDTTEKTLDHSLNLTGLKGNTKYHVQARAFSLPKVLGKSADITFITKASKIAGSIVERKKDSFTVVWTTDQPTSSIVEYRNVKSGITERKTDDAKKTSHSMKIENLPSGVSYEVNLSGATEQGNVAEAGSSLSVTTSRDVTPPAISGFKVDNALVPGRTDRIQTIVSWVTDEPSNSTVYYEEGAGTAGDTAELANKNEALDSYIVNHSVILPNLKPGTIYRLKVTSSDDSDNLGSFGPRTVITPRQTESITDIIFKNFEDSFKFLRKI</sequence>
<dbReference type="PROSITE" id="PS50853">
    <property type="entry name" value="FN3"/>
    <property type="match status" value="1"/>
</dbReference>
<dbReference type="InterPro" id="IPR015914">
    <property type="entry name" value="PAPs_N"/>
</dbReference>
<name>A0A1G2S9I1_9BACT</name>
<evidence type="ECO:0000259" key="1">
    <source>
        <dbReference type="PROSITE" id="PS50853"/>
    </source>
</evidence>
<dbReference type="InterPro" id="IPR022038">
    <property type="entry name" value="Ig-like_bact"/>
</dbReference>
<dbReference type="GO" id="GO:0046872">
    <property type="term" value="F:metal ion binding"/>
    <property type="evidence" value="ECO:0007669"/>
    <property type="project" value="InterPro"/>
</dbReference>
<dbReference type="Gene3D" id="2.60.40.380">
    <property type="entry name" value="Purple acid phosphatase-like, N-terminal"/>
    <property type="match status" value="2"/>
</dbReference>
<dbReference type="AlphaFoldDB" id="A0A1G2S9I1"/>
<evidence type="ECO:0000313" key="3">
    <source>
        <dbReference type="Proteomes" id="UP000179118"/>
    </source>
</evidence>
<dbReference type="EMBL" id="MHUT01000004">
    <property type="protein sequence ID" value="OHA81740.1"/>
    <property type="molecule type" value="Genomic_DNA"/>
</dbReference>
<proteinExistence type="predicted"/>
<gene>
    <name evidence="2" type="ORF">A3D51_01470</name>
</gene>
<organism evidence="2 3">
    <name type="scientific">Candidatus Yonathbacteria bacterium RIFCSPHIGHO2_02_FULL_44_14</name>
    <dbReference type="NCBI Taxonomy" id="1802724"/>
    <lineage>
        <taxon>Bacteria</taxon>
        <taxon>Candidatus Yonathiibacteriota</taxon>
    </lineage>
</organism>
<dbReference type="InterPro" id="IPR036116">
    <property type="entry name" value="FN3_sf"/>
</dbReference>
<dbReference type="Pfam" id="PF16656">
    <property type="entry name" value="Pur_ac_phosph_N"/>
    <property type="match status" value="1"/>
</dbReference>
<comment type="caution">
    <text evidence="2">The sequence shown here is derived from an EMBL/GenBank/DDBJ whole genome shotgun (WGS) entry which is preliminary data.</text>
</comment>
<dbReference type="InterPro" id="IPR008963">
    <property type="entry name" value="Purple_acid_Pase-like_N"/>
</dbReference>